<evidence type="ECO:0000313" key="1">
    <source>
        <dbReference type="EMBL" id="KAF0722352.1"/>
    </source>
</evidence>
<dbReference type="InterPro" id="IPR036770">
    <property type="entry name" value="Ankyrin_rpt-contain_sf"/>
</dbReference>
<name>A0A6G0W5L5_9STRA</name>
<comment type="caution">
    <text evidence="1">The sequence shown here is derived from an EMBL/GenBank/DDBJ whole genome shotgun (WGS) entry which is preliminary data.</text>
</comment>
<dbReference type="InterPro" id="IPR052050">
    <property type="entry name" value="SecEffector_AnkRepeat"/>
</dbReference>
<dbReference type="Proteomes" id="UP000481153">
    <property type="component" value="Unassembled WGS sequence"/>
</dbReference>
<keyword evidence="2" id="KW-1185">Reference proteome</keyword>
<evidence type="ECO:0000313" key="2">
    <source>
        <dbReference type="Proteomes" id="UP000481153"/>
    </source>
</evidence>
<dbReference type="Pfam" id="PF12796">
    <property type="entry name" value="Ank_2"/>
    <property type="match status" value="1"/>
</dbReference>
<organism evidence="1 2">
    <name type="scientific">Aphanomyces euteiches</name>
    <dbReference type="NCBI Taxonomy" id="100861"/>
    <lineage>
        <taxon>Eukaryota</taxon>
        <taxon>Sar</taxon>
        <taxon>Stramenopiles</taxon>
        <taxon>Oomycota</taxon>
        <taxon>Saprolegniomycetes</taxon>
        <taxon>Saprolegniales</taxon>
        <taxon>Verrucalvaceae</taxon>
        <taxon>Aphanomyces</taxon>
    </lineage>
</organism>
<dbReference type="InterPro" id="IPR002110">
    <property type="entry name" value="Ankyrin_rpt"/>
</dbReference>
<protein>
    <submittedName>
        <fullName evidence="1">Uncharacterized protein</fullName>
    </submittedName>
</protein>
<dbReference type="SUPFAM" id="SSF48403">
    <property type="entry name" value="Ankyrin repeat"/>
    <property type="match status" value="1"/>
</dbReference>
<accession>A0A6G0W5L5</accession>
<dbReference type="PANTHER" id="PTHR46586">
    <property type="entry name" value="ANKYRIN REPEAT-CONTAINING PROTEIN"/>
    <property type="match status" value="1"/>
</dbReference>
<dbReference type="EMBL" id="VJMJ01000337">
    <property type="protein sequence ID" value="KAF0722352.1"/>
    <property type="molecule type" value="Genomic_DNA"/>
</dbReference>
<dbReference type="AlphaFoldDB" id="A0A6G0W5L5"/>
<proteinExistence type="predicted"/>
<reference evidence="1 2" key="1">
    <citation type="submission" date="2019-07" db="EMBL/GenBank/DDBJ databases">
        <title>Genomics analysis of Aphanomyces spp. identifies a new class of oomycete effector associated with host adaptation.</title>
        <authorList>
            <person name="Gaulin E."/>
        </authorList>
    </citation>
    <scope>NUCLEOTIDE SEQUENCE [LARGE SCALE GENOMIC DNA]</scope>
    <source>
        <strain evidence="1 2">ATCC 201684</strain>
    </source>
</reference>
<sequence>MVRFLHVQGHNGCTRAALNNAVAHNHVELVDFLARHRTEGCDRGTLWASGYSLAILEALHVCPSIHFTSDAMDQAAARGDLAVVRFLHERRNEGCTKKAMDWAAANGHLDVVRFLHENRKEGCSTRALDEAVRKRHWDIVRFLLANRTEGCTAAAFHSLIRLGEVETLKLLKAHVKLDKAEKRRLKMLREMDTLGHEFENCTIL</sequence>
<gene>
    <name evidence="1" type="ORF">Ae201684_018480</name>
</gene>
<dbReference type="PANTHER" id="PTHR46586:SF3">
    <property type="entry name" value="ANKYRIN REPEAT-CONTAINING PROTEIN"/>
    <property type="match status" value="1"/>
</dbReference>
<dbReference type="Gene3D" id="1.25.40.20">
    <property type="entry name" value="Ankyrin repeat-containing domain"/>
    <property type="match status" value="1"/>
</dbReference>
<dbReference type="VEuPathDB" id="FungiDB:AeMF1_002527"/>